<keyword evidence="1" id="KW-1133">Transmembrane helix</keyword>
<keyword evidence="1" id="KW-0812">Transmembrane</keyword>
<organism evidence="2 3">
    <name type="scientific">Brassica napus</name>
    <name type="common">Rape</name>
    <dbReference type="NCBI Taxonomy" id="3708"/>
    <lineage>
        <taxon>Eukaryota</taxon>
        <taxon>Viridiplantae</taxon>
        <taxon>Streptophyta</taxon>
        <taxon>Embryophyta</taxon>
        <taxon>Tracheophyta</taxon>
        <taxon>Spermatophyta</taxon>
        <taxon>Magnoliopsida</taxon>
        <taxon>eudicotyledons</taxon>
        <taxon>Gunneridae</taxon>
        <taxon>Pentapetalae</taxon>
        <taxon>rosids</taxon>
        <taxon>malvids</taxon>
        <taxon>Brassicales</taxon>
        <taxon>Brassicaceae</taxon>
        <taxon>Brassiceae</taxon>
        <taxon>Brassica</taxon>
    </lineage>
</organism>
<keyword evidence="1" id="KW-0472">Membrane</keyword>
<evidence type="ECO:0000313" key="2">
    <source>
        <dbReference type="EMBL" id="CDY07550.1"/>
    </source>
</evidence>
<dbReference type="Proteomes" id="UP000028999">
    <property type="component" value="Unassembled WGS sequence"/>
</dbReference>
<proteinExistence type="predicted"/>
<evidence type="ECO:0000313" key="3">
    <source>
        <dbReference type="Proteomes" id="UP000028999"/>
    </source>
</evidence>
<feature type="transmembrane region" description="Helical" evidence="1">
    <location>
        <begin position="43"/>
        <end position="62"/>
    </location>
</feature>
<name>A0A078EZP9_BRANA</name>
<dbReference type="Gramene" id="CDY07550">
    <property type="protein sequence ID" value="CDY07550"/>
    <property type="gene ID" value="GSBRNA2T00124613001"/>
</dbReference>
<dbReference type="AlphaFoldDB" id="A0A078EZP9"/>
<protein>
    <submittedName>
        <fullName evidence="2">BnaC06g15140D protein</fullName>
    </submittedName>
</protein>
<accession>A0A078EZP9</accession>
<keyword evidence="3" id="KW-1185">Reference proteome</keyword>
<dbReference type="EMBL" id="LK031979">
    <property type="protein sequence ID" value="CDY07550.1"/>
    <property type="molecule type" value="Genomic_DNA"/>
</dbReference>
<gene>
    <name evidence="2" type="primary">BnaC06g15140D</name>
    <name evidence="2" type="ORF">GSBRNA2T00124613001</name>
</gene>
<sequence>MQIKTGITITEDGRLGLEEFSETSTYTSAPIIRRRKLQKHMTWLRLNIEVQTLLPILTLVITSTG</sequence>
<dbReference type="PaxDb" id="3708-A0A078EZP9"/>
<evidence type="ECO:0000256" key="1">
    <source>
        <dbReference type="SAM" id="Phobius"/>
    </source>
</evidence>
<reference evidence="2 3" key="1">
    <citation type="journal article" date="2014" name="Science">
        <title>Plant genetics. Early allopolyploid evolution in the post-Neolithic Brassica napus oilseed genome.</title>
        <authorList>
            <person name="Chalhoub B."/>
            <person name="Denoeud F."/>
            <person name="Liu S."/>
            <person name="Parkin I.A."/>
            <person name="Tang H."/>
            <person name="Wang X."/>
            <person name="Chiquet J."/>
            <person name="Belcram H."/>
            <person name="Tong C."/>
            <person name="Samans B."/>
            <person name="Correa M."/>
            <person name="Da Silva C."/>
            <person name="Just J."/>
            <person name="Falentin C."/>
            <person name="Koh C.S."/>
            <person name="Le Clainche I."/>
            <person name="Bernard M."/>
            <person name="Bento P."/>
            <person name="Noel B."/>
            <person name="Labadie K."/>
            <person name="Alberti A."/>
            <person name="Charles M."/>
            <person name="Arnaud D."/>
            <person name="Guo H."/>
            <person name="Daviaud C."/>
            <person name="Alamery S."/>
            <person name="Jabbari K."/>
            <person name="Zhao M."/>
            <person name="Edger P.P."/>
            <person name="Chelaifa H."/>
            <person name="Tack D."/>
            <person name="Lassalle G."/>
            <person name="Mestiri I."/>
            <person name="Schnel N."/>
            <person name="Le Paslier M.C."/>
            <person name="Fan G."/>
            <person name="Renault V."/>
            <person name="Bayer P.E."/>
            <person name="Golicz A.A."/>
            <person name="Manoli S."/>
            <person name="Lee T.H."/>
            <person name="Thi V.H."/>
            <person name="Chalabi S."/>
            <person name="Hu Q."/>
            <person name="Fan C."/>
            <person name="Tollenaere R."/>
            <person name="Lu Y."/>
            <person name="Battail C."/>
            <person name="Shen J."/>
            <person name="Sidebottom C.H."/>
            <person name="Wang X."/>
            <person name="Canaguier A."/>
            <person name="Chauveau A."/>
            <person name="Berard A."/>
            <person name="Deniot G."/>
            <person name="Guan M."/>
            <person name="Liu Z."/>
            <person name="Sun F."/>
            <person name="Lim Y.P."/>
            <person name="Lyons E."/>
            <person name="Town C.D."/>
            <person name="Bancroft I."/>
            <person name="Wang X."/>
            <person name="Meng J."/>
            <person name="Ma J."/>
            <person name="Pires J.C."/>
            <person name="King G.J."/>
            <person name="Brunel D."/>
            <person name="Delourme R."/>
            <person name="Renard M."/>
            <person name="Aury J.M."/>
            <person name="Adams K.L."/>
            <person name="Batley J."/>
            <person name="Snowdon R.J."/>
            <person name="Tost J."/>
            <person name="Edwards D."/>
            <person name="Zhou Y."/>
            <person name="Hua W."/>
            <person name="Sharpe A.G."/>
            <person name="Paterson A.H."/>
            <person name="Guan C."/>
            <person name="Wincker P."/>
        </authorList>
    </citation>
    <scope>NUCLEOTIDE SEQUENCE [LARGE SCALE GENOMIC DNA]</scope>
    <source>
        <strain evidence="3">cv. Darmor-bzh</strain>
    </source>
</reference>